<comment type="caution">
    <text evidence="2">The sequence shown here is derived from an EMBL/GenBank/DDBJ whole genome shotgun (WGS) entry which is preliminary data.</text>
</comment>
<evidence type="ECO:0000313" key="2">
    <source>
        <dbReference type="EMBL" id="CAB1452071.1"/>
    </source>
</evidence>
<evidence type="ECO:0000313" key="3">
    <source>
        <dbReference type="Proteomes" id="UP001153269"/>
    </source>
</evidence>
<dbReference type="EMBL" id="CADEAL010004114">
    <property type="protein sequence ID" value="CAB1452071.1"/>
    <property type="molecule type" value="Genomic_DNA"/>
</dbReference>
<dbReference type="AlphaFoldDB" id="A0A9N7Z6G5"/>
<reference evidence="2" key="1">
    <citation type="submission" date="2020-03" db="EMBL/GenBank/DDBJ databases">
        <authorList>
            <person name="Weist P."/>
        </authorList>
    </citation>
    <scope>NUCLEOTIDE SEQUENCE</scope>
</reference>
<organism evidence="2 3">
    <name type="scientific">Pleuronectes platessa</name>
    <name type="common">European plaice</name>
    <dbReference type="NCBI Taxonomy" id="8262"/>
    <lineage>
        <taxon>Eukaryota</taxon>
        <taxon>Metazoa</taxon>
        <taxon>Chordata</taxon>
        <taxon>Craniata</taxon>
        <taxon>Vertebrata</taxon>
        <taxon>Euteleostomi</taxon>
        <taxon>Actinopterygii</taxon>
        <taxon>Neopterygii</taxon>
        <taxon>Teleostei</taxon>
        <taxon>Neoteleostei</taxon>
        <taxon>Acanthomorphata</taxon>
        <taxon>Carangaria</taxon>
        <taxon>Pleuronectiformes</taxon>
        <taxon>Pleuronectoidei</taxon>
        <taxon>Pleuronectidae</taxon>
        <taxon>Pleuronectes</taxon>
    </lineage>
</organism>
<accession>A0A9N7Z6G5</accession>
<gene>
    <name evidence="2" type="ORF">PLEPLA_LOCUS39810</name>
</gene>
<sequence>MRVPYTGSRSDGAGVHEHDRSETTGRDRGKRSRWTATKHNPRNETSCCALLRSSSISHQAQKPGIQKLKTLPISREGDCCDCPLKTAC</sequence>
<name>A0A9N7Z6G5_PLEPL</name>
<keyword evidence="3" id="KW-1185">Reference proteome</keyword>
<proteinExistence type="predicted"/>
<dbReference type="Proteomes" id="UP001153269">
    <property type="component" value="Unassembled WGS sequence"/>
</dbReference>
<feature type="region of interest" description="Disordered" evidence="1">
    <location>
        <begin position="1"/>
        <end position="41"/>
    </location>
</feature>
<protein>
    <submittedName>
        <fullName evidence="2">Uncharacterized protein</fullName>
    </submittedName>
</protein>
<evidence type="ECO:0000256" key="1">
    <source>
        <dbReference type="SAM" id="MobiDB-lite"/>
    </source>
</evidence>
<feature type="compositionally biased region" description="Basic and acidic residues" evidence="1">
    <location>
        <begin position="14"/>
        <end position="27"/>
    </location>
</feature>